<keyword evidence="1" id="KW-0732">Signal</keyword>
<gene>
    <name evidence="5" type="ORF">A2693_03755</name>
</gene>
<dbReference type="Gene3D" id="6.10.250.3150">
    <property type="match status" value="1"/>
</dbReference>
<dbReference type="Gene3D" id="2.70.70.10">
    <property type="entry name" value="Glucose Permease (Domain IIA)"/>
    <property type="match status" value="2"/>
</dbReference>
<dbReference type="InterPro" id="IPR011055">
    <property type="entry name" value="Dup_hybrid_motif"/>
</dbReference>
<evidence type="ECO:0000256" key="2">
    <source>
        <dbReference type="SAM" id="Coils"/>
    </source>
</evidence>
<dbReference type="PANTHER" id="PTHR21666">
    <property type="entry name" value="PEPTIDASE-RELATED"/>
    <property type="match status" value="1"/>
</dbReference>
<evidence type="ECO:0000313" key="5">
    <source>
        <dbReference type="EMBL" id="OGD88524.1"/>
    </source>
</evidence>
<accession>A0A1F5G9N4</accession>
<dbReference type="GO" id="GO:0004222">
    <property type="term" value="F:metalloendopeptidase activity"/>
    <property type="evidence" value="ECO:0007669"/>
    <property type="project" value="TreeGrafter"/>
</dbReference>
<dbReference type="Pfam" id="PF24568">
    <property type="entry name" value="CC_PcsB"/>
    <property type="match status" value="1"/>
</dbReference>
<dbReference type="SUPFAM" id="SSF51261">
    <property type="entry name" value="Duplicated hybrid motif"/>
    <property type="match status" value="2"/>
</dbReference>
<organism evidence="5 6">
    <name type="scientific">Candidatus Curtissbacteria bacterium RIFCSPHIGHO2_01_FULL_40_12</name>
    <dbReference type="NCBI Taxonomy" id="1797710"/>
    <lineage>
        <taxon>Bacteria</taxon>
        <taxon>Candidatus Curtissiibacteriota</taxon>
    </lineage>
</organism>
<comment type="caution">
    <text evidence="5">The sequence shown here is derived from an EMBL/GenBank/DDBJ whole genome shotgun (WGS) entry which is preliminary data.</text>
</comment>
<dbReference type="PANTHER" id="PTHR21666:SF289">
    <property type="entry name" value="L-ALA--D-GLU ENDOPEPTIDASE"/>
    <property type="match status" value="1"/>
</dbReference>
<evidence type="ECO:0000313" key="6">
    <source>
        <dbReference type="Proteomes" id="UP000178577"/>
    </source>
</evidence>
<evidence type="ECO:0008006" key="7">
    <source>
        <dbReference type="Google" id="ProtNLM"/>
    </source>
</evidence>
<dbReference type="AlphaFoldDB" id="A0A1F5G9N4"/>
<dbReference type="EMBL" id="MFAY01000036">
    <property type="protein sequence ID" value="OGD88524.1"/>
    <property type="molecule type" value="Genomic_DNA"/>
</dbReference>
<evidence type="ECO:0000259" key="4">
    <source>
        <dbReference type="Pfam" id="PF24568"/>
    </source>
</evidence>
<sequence>MVKKFLPKVFLLLLIILISSFFAVTIFAQSEVDKYQEIQKKIAEVSAKISDLQKIERDLSEQITYINSQIKLTELRIEEAQVKIDQLEKEIGVLGFRIGYITDSVNRLEVLLKQRIVATYQQSFISNIELLLTSRDFSDLILRLQYVKQVQENDKKILADLQTTKATYSNQKEEREDKQAQIEEAKEKLDAANLLLAKQKKEKADFLAITRNDESRYQEELRKLQADAASISQALGNIGARVGTVSKGDVVASVGSSGCSTGPHLHFEVFTDAKVEGGRIIGNRVDPKPYLEDGKYERPVPNYPQNVTTWYGVTYFLGVHTGIDIADPFGTPIRAIDGGEAYFTQAPCNYKIAGGTSLGKGIVVDHKNGLVTLYWHIP</sequence>
<dbReference type="InterPro" id="IPR057309">
    <property type="entry name" value="PcsB_CC"/>
</dbReference>
<reference evidence="5 6" key="1">
    <citation type="journal article" date="2016" name="Nat. Commun.">
        <title>Thousands of microbial genomes shed light on interconnected biogeochemical processes in an aquifer system.</title>
        <authorList>
            <person name="Anantharaman K."/>
            <person name="Brown C.T."/>
            <person name="Hug L.A."/>
            <person name="Sharon I."/>
            <person name="Castelle C.J."/>
            <person name="Probst A.J."/>
            <person name="Thomas B.C."/>
            <person name="Singh A."/>
            <person name="Wilkins M.J."/>
            <person name="Karaoz U."/>
            <person name="Brodie E.L."/>
            <person name="Williams K.H."/>
            <person name="Hubbard S.S."/>
            <person name="Banfield J.F."/>
        </authorList>
    </citation>
    <scope>NUCLEOTIDE SEQUENCE [LARGE SCALE GENOMIC DNA]</scope>
</reference>
<dbReference type="CDD" id="cd12797">
    <property type="entry name" value="M23_peptidase"/>
    <property type="match status" value="2"/>
</dbReference>
<name>A0A1F5G9N4_9BACT</name>
<proteinExistence type="predicted"/>
<dbReference type="Pfam" id="PF01551">
    <property type="entry name" value="Peptidase_M23"/>
    <property type="match status" value="2"/>
</dbReference>
<keyword evidence="2" id="KW-0175">Coiled coil</keyword>
<feature type="coiled-coil region" evidence="2">
    <location>
        <begin position="35"/>
        <end position="90"/>
    </location>
</feature>
<feature type="coiled-coil region" evidence="2">
    <location>
        <begin position="158"/>
        <end position="234"/>
    </location>
</feature>
<feature type="domain" description="M23ase beta-sheet core" evidence="3">
    <location>
        <begin position="319"/>
        <end position="377"/>
    </location>
</feature>
<evidence type="ECO:0000259" key="3">
    <source>
        <dbReference type="Pfam" id="PF01551"/>
    </source>
</evidence>
<dbReference type="InterPro" id="IPR050570">
    <property type="entry name" value="Cell_wall_metabolism_enzyme"/>
</dbReference>
<feature type="domain" description="M23ase beta-sheet core" evidence="3">
    <location>
        <begin position="244"/>
        <end position="272"/>
    </location>
</feature>
<dbReference type="InterPro" id="IPR016047">
    <property type="entry name" value="M23ase_b-sheet_dom"/>
</dbReference>
<dbReference type="Proteomes" id="UP000178577">
    <property type="component" value="Unassembled WGS sequence"/>
</dbReference>
<protein>
    <recommendedName>
        <fullName evidence="7">Peptidase M23 domain-containing protein</fullName>
    </recommendedName>
</protein>
<evidence type="ECO:0000256" key="1">
    <source>
        <dbReference type="ARBA" id="ARBA00022729"/>
    </source>
</evidence>
<feature type="domain" description="Peptidoglycan hydrolase PcsB coiled-coil" evidence="4">
    <location>
        <begin position="103"/>
        <end position="167"/>
    </location>
</feature>